<sequence length="77" mass="7899">MRTTSRSGMLRAGSGIGALSVGTSLWDSGSTTAMQFSPGSVTMKSPNGRQGMTAPIWQGVFHSAGKDGQPTGIGRIQ</sequence>
<organism evidence="2 3">
    <name type="scientific">Streptomyces violaceusniger</name>
    <dbReference type="NCBI Taxonomy" id="68280"/>
    <lineage>
        <taxon>Bacteria</taxon>
        <taxon>Bacillati</taxon>
        <taxon>Actinomycetota</taxon>
        <taxon>Actinomycetes</taxon>
        <taxon>Kitasatosporales</taxon>
        <taxon>Streptomycetaceae</taxon>
        <taxon>Streptomyces</taxon>
        <taxon>Streptomyces violaceusniger group</taxon>
    </lineage>
</organism>
<gene>
    <name evidence="2" type="ORF">SVIO_019190</name>
</gene>
<dbReference type="AlphaFoldDB" id="A0A4D4KWP7"/>
<feature type="region of interest" description="Disordered" evidence="1">
    <location>
        <begin position="37"/>
        <end position="77"/>
    </location>
</feature>
<dbReference type="Proteomes" id="UP000301309">
    <property type="component" value="Unassembled WGS sequence"/>
</dbReference>
<proteinExistence type="predicted"/>
<accession>A0A4D4KWP7</accession>
<keyword evidence="3" id="KW-1185">Reference proteome</keyword>
<name>A0A4D4KWP7_STRVO</name>
<reference evidence="2 3" key="1">
    <citation type="journal article" date="2020" name="Int. J. Syst. Evol. Microbiol.">
        <title>Reclassification of Streptomyces castelarensis and Streptomyces sporoclivatus as later heterotypic synonyms of Streptomyces antimycoticus.</title>
        <authorList>
            <person name="Komaki H."/>
            <person name="Tamura T."/>
        </authorList>
    </citation>
    <scope>NUCLEOTIDE SEQUENCE [LARGE SCALE GENOMIC DNA]</scope>
    <source>
        <strain evidence="2 3">NBRC 13459</strain>
    </source>
</reference>
<protein>
    <submittedName>
        <fullName evidence="2">Uncharacterized protein</fullName>
    </submittedName>
</protein>
<evidence type="ECO:0000313" key="2">
    <source>
        <dbReference type="EMBL" id="GDY51296.1"/>
    </source>
</evidence>
<evidence type="ECO:0000256" key="1">
    <source>
        <dbReference type="SAM" id="MobiDB-lite"/>
    </source>
</evidence>
<dbReference type="EMBL" id="BJHW01000001">
    <property type="protein sequence ID" value="GDY51296.1"/>
    <property type="molecule type" value="Genomic_DNA"/>
</dbReference>
<evidence type="ECO:0000313" key="3">
    <source>
        <dbReference type="Proteomes" id="UP000301309"/>
    </source>
</evidence>
<comment type="caution">
    <text evidence="2">The sequence shown here is derived from an EMBL/GenBank/DDBJ whole genome shotgun (WGS) entry which is preliminary data.</text>
</comment>
<feature type="compositionally biased region" description="Polar residues" evidence="1">
    <location>
        <begin position="37"/>
        <end position="50"/>
    </location>
</feature>